<reference evidence="2 3" key="1">
    <citation type="submission" date="2023-07" db="EMBL/GenBank/DDBJ databases">
        <title>Sorghum-associated microbial communities from plants grown in Nebraska, USA.</title>
        <authorList>
            <person name="Schachtman D."/>
        </authorList>
    </citation>
    <scope>NUCLEOTIDE SEQUENCE [LARGE SCALE GENOMIC DNA]</scope>
    <source>
        <strain evidence="2 3">4272</strain>
    </source>
</reference>
<comment type="caution">
    <text evidence="2">The sequence shown here is derived from an EMBL/GenBank/DDBJ whole genome shotgun (WGS) entry which is preliminary data.</text>
</comment>
<dbReference type="EMBL" id="JAVDWW010000001">
    <property type="protein sequence ID" value="MDR7166733.1"/>
    <property type="molecule type" value="Genomic_DNA"/>
</dbReference>
<dbReference type="Gene3D" id="3.30.66.10">
    <property type="entry name" value="DNA topoisomerase I domain"/>
    <property type="match status" value="1"/>
</dbReference>
<proteinExistence type="predicted"/>
<feature type="domain" description="DNA topoisomerase IB N-terminal" evidence="1">
    <location>
        <begin position="21"/>
        <end position="67"/>
    </location>
</feature>
<evidence type="ECO:0000313" key="2">
    <source>
        <dbReference type="EMBL" id="MDR7166733.1"/>
    </source>
</evidence>
<gene>
    <name evidence="2" type="ORF">J2W56_000451</name>
</gene>
<dbReference type="InterPro" id="IPR035447">
    <property type="entry name" value="DNA_topo_I_N_sf"/>
</dbReference>
<dbReference type="SUPFAM" id="SSF55869">
    <property type="entry name" value="DNA topoisomerase I domain"/>
    <property type="match status" value="1"/>
</dbReference>
<keyword evidence="3" id="KW-1185">Reference proteome</keyword>
<organism evidence="2 3">
    <name type="scientific">Nocardia kruczakiae</name>
    <dbReference type="NCBI Taxonomy" id="261477"/>
    <lineage>
        <taxon>Bacteria</taxon>
        <taxon>Bacillati</taxon>
        <taxon>Actinomycetota</taxon>
        <taxon>Actinomycetes</taxon>
        <taxon>Mycobacteriales</taxon>
        <taxon>Nocardiaceae</taxon>
        <taxon>Nocardia</taxon>
    </lineage>
</organism>
<dbReference type="Pfam" id="PF21338">
    <property type="entry name" value="Top1B_N_bact"/>
    <property type="match status" value="1"/>
</dbReference>
<protein>
    <submittedName>
        <fullName evidence="2">DNA topoisomerase IB</fullName>
    </submittedName>
</protein>
<name>A0ABU1X870_9NOCA</name>
<evidence type="ECO:0000313" key="3">
    <source>
        <dbReference type="Proteomes" id="UP001251217"/>
    </source>
</evidence>
<dbReference type="InterPro" id="IPR049331">
    <property type="entry name" value="Top1B_N_bact"/>
</dbReference>
<accession>A0ABU1X870</accession>
<evidence type="ECO:0000259" key="1">
    <source>
        <dbReference type="Pfam" id="PF21338"/>
    </source>
</evidence>
<sequence>MRLRRSTPYGAGIRRVRRGRGFSYADENGVPVTDPEVTQRIDALVIPPAWRKVWICPHAQGHIQAVGWMRPGGGSICITNSGGENATKRSSTA</sequence>
<dbReference type="Proteomes" id="UP001251217">
    <property type="component" value="Unassembled WGS sequence"/>
</dbReference>